<dbReference type="OrthoDB" id="3381462at2"/>
<evidence type="ECO:0000256" key="1">
    <source>
        <dbReference type="SAM" id="MobiDB-lite"/>
    </source>
</evidence>
<gene>
    <name evidence="5" type="ORF">FB463_001549</name>
    <name evidence="4" type="ORF">FFA01_29100</name>
</gene>
<reference evidence="4 6" key="1">
    <citation type="submission" date="2019-07" db="EMBL/GenBank/DDBJ databases">
        <title>Whole genome shotgun sequence of Frigoribacterium faeni NBRC 103066.</title>
        <authorList>
            <person name="Hosoyama A."/>
            <person name="Uohara A."/>
            <person name="Ohji S."/>
            <person name="Ichikawa N."/>
        </authorList>
    </citation>
    <scope>NUCLEOTIDE SEQUENCE [LARGE SCALE GENOMIC DNA]</scope>
    <source>
        <strain evidence="4 6">NBRC 103066</strain>
    </source>
</reference>
<feature type="compositionally biased region" description="Low complexity" evidence="1">
    <location>
        <begin position="16"/>
        <end position="30"/>
    </location>
</feature>
<accession>A0A7W3PIC9</accession>
<feature type="transmembrane region" description="Helical" evidence="2">
    <location>
        <begin position="139"/>
        <end position="161"/>
    </location>
</feature>
<dbReference type="EMBL" id="JACGWW010000002">
    <property type="protein sequence ID" value="MBA8813300.1"/>
    <property type="molecule type" value="Genomic_DNA"/>
</dbReference>
<feature type="region of interest" description="Disordered" evidence="1">
    <location>
        <begin position="1"/>
        <end position="87"/>
    </location>
</feature>
<evidence type="ECO:0000259" key="3">
    <source>
        <dbReference type="Pfam" id="PF11181"/>
    </source>
</evidence>
<keyword evidence="2" id="KW-1133">Transmembrane helix</keyword>
<dbReference type="InterPro" id="IPR025889">
    <property type="entry name" value="GSP17M-like_dom"/>
</dbReference>
<dbReference type="AlphaFoldDB" id="A0A7W3PIC9"/>
<keyword evidence="2" id="KW-0472">Membrane</keyword>
<dbReference type="RefSeq" id="WP_146856923.1">
    <property type="nucleotide sequence ID" value="NZ_BAAAHR010000001.1"/>
</dbReference>
<evidence type="ECO:0000313" key="4">
    <source>
        <dbReference type="EMBL" id="GEK84601.1"/>
    </source>
</evidence>
<evidence type="ECO:0000313" key="5">
    <source>
        <dbReference type="EMBL" id="MBA8813300.1"/>
    </source>
</evidence>
<organism evidence="5 7">
    <name type="scientific">Frigoribacterium faeni</name>
    <dbReference type="NCBI Taxonomy" id="145483"/>
    <lineage>
        <taxon>Bacteria</taxon>
        <taxon>Bacillati</taxon>
        <taxon>Actinomycetota</taxon>
        <taxon>Actinomycetes</taxon>
        <taxon>Micrococcales</taxon>
        <taxon>Microbacteriaceae</taxon>
        <taxon>Frigoribacterium</taxon>
    </lineage>
</organism>
<keyword evidence="2" id="KW-0812">Transmembrane</keyword>
<comment type="caution">
    <text evidence="5">The sequence shown here is derived from an EMBL/GenBank/DDBJ whole genome shotgun (WGS) entry which is preliminary data.</text>
</comment>
<keyword evidence="6" id="KW-1185">Reference proteome</keyword>
<evidence type="ECO:0000313" key="6">
    <source>
        <dbReference type="Proteomes" id="UP000321154"/>
    </source>
</evidence>
<protein>
    <recommendedName>
        <fullName evidence="3">General stress protein 17M-like domain-containing protein</fullName>
    </recommendedName>
</protein>
<feature type="transmembrane region" description="Helical" evidence="2">
    <location>
        <begin position="167"/>
        <end position="188"/>
    </location>
</feature>
<proteinExistence type="predicted"/>
<dbReference type="Proteomes" id="UP000522688">
    <property type="component" value="Unassembled WGS sequence"/>
</dbReference>
<evidence type="ECO:0000313" key="7">
    <source>
        <dbReference type="Proteomes" id="UP000522688"/>
    </source>
</evidence>
<dbReference type="Pfam" id="PF11181">
    <property type="entry name" value="YflT"/>
    <property type="match status" value="1"/>
</dbReference>
<dbReference type="EMBL" id="BJUV01000045">
    <property type="protein sequence ID" value="GEK84601.1"/>
    <property type="molecule type" value="Genomic_DNA"/>
</dbReference>
<sequence length="234" mass="23471">MSDDQPGPGSTPDPNATPASSAPDSRPRPAYGEYAPTPVGGDAPAGSTPDAAPGRPGPDTPPLAAQSTTTVGAPGPRGTGAFAGDGHPQTLATFSRYEDAQAAVDLLSDQGFPVESVSIVGHDIRTVENVSGRLTKGGAAARGAGGGAWFGLFLGLLFGLFATNVALIGVLLVAVGGGALWGALWGFIGHAALRGRRDFASTKTMEAGSYEVLVRGELATQAHQVLAQGRGMTP</sequence>
<dbReference type="Proteomes" id="UP000321154">
    <property type="component" value="Unassembled WGS sequence"/>
</dbReference>
<name>A0A7W3PIC9_9MICO</name>
<evidence type="ECO:0000256" key="2">
    <source>
        <dbReference type="SAM" id="Phobius"/>
    </source>
</evidence>
<reference evidence="5 7" key="2">
    <citation type="submission" date="2020-07" db="EMBL/GenBank/DDBJ databases">
        <title>Sequencing the genomes of 1000 actinobacteria strains.</title>
        <authorList>
            <person name="Klenk H.-P."/>
        </authorList>
    </citation>
    <scope>NUCLEOTIDE SEQUENCE [LARGE SCALE GENOMIC DNA]</scope>
    <source>
        <strain evidence="5 7">DSM 10309</strain>
    </source>
</reference>
<feature type="domain" description="General stress protein 17M-like" evidence="3">
    <location>
        <begin position="90"/>
        <end position="159"/>
    </location>
</feature>